<evidence type="ECO:0000313" key="2">
    <source>
        <dbReference type="Proteomes" id="UP000269396"/>
    </source>
</evidence>
<keyword evidence="2" id="KW-1185">Reference proteome</keyword>
<dbReference type="EMBL" id="UZAL01052046">
    <property type="protein sequence ID" value="VDP87545.1"/>
    <property type="molecule type" value="Genomic_DNA"/>
</dbReference>
<reference evidence="1 2" key="1">
    <citation type="submission" date="2018-11" db="EMBL/GenBank/DDBJ databases">
        <authorList>
            <consortium name="Pathogen Informatics"/>
        </authorList>
    </citation>
    <scope>NUCLEOTIDE SEQUENCE [LARGE SCALE GENOMIC DNA]</scope>
    <source>
        <strain>Denwood</strain>
        <strain evidence="2">Zambia</strain>
    </source>
</reference>
<gene>
    <name evidence="1" type="ORF">SMTD_LOCUS22532</name>
</gene>
<name>A0A183Q7E5_9TREM</name>
<protein>
    <submittedName>
        <fullName evidence="1">Uncharacterized protein</fullName>
    </submittedName>
</protein>
<dbReference type="Proteomes" id="UP000269396">
    <property type="component" value="Unassembled WGS sequence"/>
</dbReference>
<dbReference type="AlphaFoldDB" id="A0A183Q7E5"/>
<evidence type="ECO:0000313" key="1">
    <source>
        <dbReference type="EMBL" id="VDP87545.1"/>
    </source>
</evidence>
<organism evidence="1 2">
    <name type="scientific">Schistosoma mattheei</name>
    <dbReference type="NCBI Taxonomy" id="31246"/>
    <lineage>
        <taxon>Eukaryota</taxon>
        <taxon>Metazoa</taxon>
        <taxon>Spiralia</taxon>
        <taxon>Lophotrochozoa</taxon>
        <taxon>Platyhelminthes</taxon>
        <taxon>Trematoda</taxon>
        <taxon>Digenea</taxon>
        <taxon>Strigeidida</taxon>
        <taxon>Schistosomatoidea</taxon>
        <taxon>Schistosomatidae</taxon>
        <taxon>Schistosoma</taxon>
    </lineage>
</organism>
<accession>A0A183Q7E5</accession>
<proteinExistence type="predicted"/>
<sequence>MLSKEARNALTAWGSHGCRITKSSLETKKEGIPVNCYAPTIDNNVDDKDQFYERLQSVIATCDEKVPDHADGRSKRQCQNEENWV</sequence>